<evidence type="ECO:0000259" key="1">
    <source>
        <dbReference type="Pfam" id="PF13649"/>
    </source>
</evidence>
<dbReference type="Pfam" id="PF13649">
    <property type="entry name" value="Methyltransf_25"/>
    <property type="match status" value="1"/>
</dbReference>
<dbReference type="InterPro" id="IPR029063">
    <property type="entry name" value="SAM-dependent_MTases_sf"/>
</dbReference>
<gene>
    <name evidence="2" type="ORF">DQP58_13855</name>
</gene>
<dbReference type="EMBL" id="QMEU01000036">
    <property type="protein sequence ID" value="RAU94669.1"/>
    <property type="molecule type" value="Genomic_DNA"/>
</dbReference>
<keyword evidence="2" id="KW-0808">Transferase</keyword>
<dbReference type="Gene3D" id="3.40.50.150">
    <property type="entry name" value="Vaccinia Virus protein VP39"/>
    <property type="match status" value="1"/>
</dbReference>
<comment type="caution">
    <text evidence="2">The sequence shown here is derived from an EMBL/GenBank/DDBJ whole genome shotgun (WGS) entry which is preliminary data.</text>
</comment>
<proteinExistence type="predicted"/>
<organism evidence="2 3">
    <name type="scientific">Mycobacterium colombiense</name>
    <dbReference type="NCBI Taxonomy" id="339268"/>
    <lineage>
        <taxon>Bacteria</taxon>
        <taxon>Bacillati</taxon>
        <taxon>Actinomycetota</taxon>
        <taxon>Actinomycetes</taxon>
        <taxon>Mycobacteriales</taxon>
        <taxon>Mycobacteriaceae</taxon>
        <taxon>Mycobacterium</taxon>
        <taxon>Mycobacterium avium complex (MAC)</taxon>
    </lineage>
</organism>
<evidence type="ECO:0000313" key="2">
    <source>
        <dbReference type="EMBL" id="RAU94669.1"/>
    </source>
</evidence>
<reference evidence="2 3" key="1">
    <citation type="submission" date="2018-06" db="EMBL/GenBank/DDBJ databases">
        <title>NTM in soil in Japan.</title>
        <authorList>
            <person name="Ohya K."/>
        </authorList>
    </citation>
    <scope>NUCLEOTIDE SEQUENCE [LARGE SCALE GENOMIC DNA]</scope>
    <source>
        <strain evidence="2 3">GF76</strain>
    </source>
</reference>
<dbReference type="SUPFAM" id="SSF53335">
    <property type="entry name" value="S-adenosyl-L-methionine-dependent methyltransferases"/>
    <property type="match status" value="1"/>
</dbReference>
<accession>A0A329KHM0</accession>
<dbReference type="CDD" id="cd02440">
    <property type="entry name" value="AdoMet_MTases"/>
    <property type="match status" value="1"/>
</dbReference>
<sequence length="293" mass="32823">MEVAPTRFDDDTQAKIIANRRNWDARAPIHAASEFYGVGAREPMSWFAPFEWRDLGGLDGRELLHLQCHLGVETMAFALRGAHTTGLDFSNVSLQEARRIARDADLTIDYVLADVYEAERALGAQRFDIVYTGKGALCYLPDLVAWARTIARLLKPGGFVYLVEFHPLLGALGTTQKTGTAHDLVIHHDYLGGRGSVERDSSHSYTDGPALSGDTLHYEWPHGLGEVVTALAQTGFTIESLTETCLLPWRRWPLMVPSDNGWWTMPESEPRFPVMYGLKAIKCRRSCRPVRHD</sequence>
<dbReference type="RefSeq" id="WP_112708923.1">
    <property type="nucleotide sequence ID" value="NZ_QMEU01000036.1"/>
</dbReference>
<dbReference type="GO" id="GO:0008168">
    <property type="term" value="F:methyltransferase activity"/>
    <property type="evidence" value="ECO:0007669"/>
    <property type="project" value="UniProtKB-KW"/>
</dbReference>
<protein>
    <submittedName>
        <fullName evidence="2">SAM-dependent methyltransferase</fullName>
    </submittedName>
</protein>
<keyword evidence="2" id="KW-0489">Methyltransferase</keyword>
<feature type="domain" description="Methyltransferase" evidence="1">
    <location>
        <begin position="65"/>
        <end position="158"/>
    </location>
</feature>
<dbReference type="AlphaFoldDB" id="A0A329KHM0"/>
<evidence type="ECO:0000313" key="3">
    <source>
        <dbReference type="Proteomes" id="UP000250347"/>
    </source>
</evidence>
<dbReference type="InterPro" id="IPR041698">
    <property type="entry name" value="Methyltransf_25"/>
</dbReference>
<name>A0A329KHM0_9MYCO</name>
<dbReference type="Proteomes" id="UP000250347">
    <property type="component" value="Unassembled WGS sequence"/>
</dbReference>
<dbReference type="GO" id="GO:0032259">
    <property type="term" value="P:methylation"/>
    <property type="evidence" value="ECO:0007669"/>
    <property type="project" value="UniProtKB-KW"/>
</dbReference>